<evidence type="ECO:0000259" key="5">
    <source>
        <dbReference type="PROSITE" id="PS51063"/>
    </source>
</evidence>
<organism evidence="6 7">
    <name type="scientific">Thiocapsa rosea</name>
    <dbReference type="NCBI Taxonomy" id="69360"/>
    <lineage>
        <taxon>Bacteria</taxon>
        <taxon>Pseudomonadati</taxon>
        <taxon>Pseudomonadota</taxon>
        <taxon>Gammaproteobacteria</taxon>
        <taxon>Chromatiales</taxon>
        <taxon>Chromatiaceae</taxon>
        <taxon>Thiocapsa</taxon>
    </lineage>
</organism>
<comment type="caution">
    <text evidence="6">The sequence shown here is derived from an EMBL/GenBank/DDBJ whole genome shotgun (WGS) entry which is preliminary data.</text>
</comment>
<dbReference type="Pfam" id="PF13545">
    <property type="entry name" value="HTH_Crp_2"/>
    <property type="match status" value="1"/>
</dbReference>
<feature type="domain" description="Cyclic nucleotide-binding" evidence="4">
    <location>
        <begin position="48"/>
        <end position="168"/>
    </location>
</feature>
<dbReference type="SUPFAM" id="SSF51206">
    <property type="entry name" value="cAMP-binding domain-like"/>
    <property type="match status" value="1"/>
</dbReference>
<dbReference type="PROSITE" id="PS51063">
    <property type="entry name" value="HTH_CRP_2"/>
    <property type="match status" value="1"/>
</dbReference>
<keyword evidence="7" id="KW-1185">Reference proteome</keyword>
<evidence type="ECO:0000256" key="2">
    <source>
        <dbReference type="ARBA" id="ARBA00023125"/>
    </source>
</evidence>
<dbReference type="PANTHER" id="PTHR24567:SF28">
    <property type="entry name" value="LISTERIOLYSIN REGULATORY PROTEIN"/>
    <property type="match status" value="1"/>
</dbReference>
<dbReference type="InterPro" id="IPR018490">
    <property type="entry name" value="cNMP-bd_dom_sf"/>
</dbReference>
<dbReference type="EMBL" id="RBXL01000001">
    <property type="protein sequence ID" value="RKT42955.1"/>
    <property type="molecule type" value="Genomic_DNA"/>
</dbReference>
<evidence type="ECO:0000259" key="4">
    <source>
        <dbReference type="PROSITE" id="PS50042"/>
    </source>
</evidence>
<dbReference type="GO" id="GO:0005829">
    <property type="term" value="C:cytosol"/>
    <property type="evidence" value="ECO:0007669"/>
    <property type="project" value="TreeGrafter"/>
</dbReference>
<dbReference type="Gene3D" id="1.10.10.10">
    <property type="entry name" value="Winged helix-like DNA-binding domain superfamily/Winged helix DNA-binding domain"/>
    <property type="match status" value="1"/>
</dbReference>
<keyword evidence="1" id="KW-0805">Transcription regulation</keyword>
<dbReference type="Proteomes" id="UP000274556">
    <property type="component" value="Unassembled WGS sequence"/>
</dbReference>
<keyword evidence="2" id="KW-0238">DNA-binding</keyword>
<dbReference type="InterPro" id="IPR014710">
    <property type="entry name" value="RmlC-like_jellyroll"/>
</dbReference>
<protein>
    <submittedName>
        <fullName evidence="6">CRP-like cAMP-binding protein</fullName>
    </submittedName>
</protein>
<sequence>MGYTGASGALGAPNDEIQTSQMVKSVTLREAWSGEADCLNCSLRTSVLFAGLAESDFEQIHDPIDQYTLKPGTSLYHTGDAAEHMFTVRTGVLKLVQYLPDGSQRIVRIARTTDVLGLEAMLEGGTYQHDAIALQPTEVCRFPARLVRDLGSNNPELHRELISRWQRALNEADAWLTELSTGSARQRIARLLLRLVRDRESSACQLFSREDMGAMLGITTETASRTIAEFKRQSLLVETSPNRFLLDIPNLKRIAEG</sequence>
<feature type="domain" description="HTH crp-type" evidence="5">
    <location>
        <begin position="182"/>
        <end position="252"/>
    </location>
</feature>
<evidence type="ECO:0000313" key="6">
    <source>
        <dbReference type="EMBL" id="RKT42955.1"/>
    </source>
</evidence>
<gene>
    <name evidence="6" type="ORF">BDD21_0257</name>
</gene>
<dbReference type="GO" id="GO:0003677">
    <property type="term" value="F:DNA binding"/>
    <property type="evidence" value="ECO:0007669"/>
    <property type="project" value="UniProtKB-KW"/>
</dbReference>
<reference evidence="6 7" key="1">
    <citation type="submission" date="2018-10" db="EMBL/GenBank/DDBJ databases">
        <title>Genomic Encyclopedia of Archaeal and Bacterial Type Strains, Phase II (KMG-II): from individual species to whole genera.</title>
        <authorList>
            <person name="Goeker M."/>
        </authorList>
    </citation>
    <scope>NUCLEOTIDE SEQUENCE [LARGE SCALE GENOMIC DNA]</scope>
    <source>
        <strain evidence="6 7">DSM 235</strain>
    </source>
</reference>
<dbReference type="Pfam" id="PF00027">
    <property type="entry name" value="cNMP_binding"/>
    <property type="match status" value="1"/>
</dbReference>
<dbReference type="InterPro" id="IPR000595">
    <property type="entry name" value="cNMP-bd_dom"/>
</dbReference>
<evidence type="ECO:0000256" key="3">
    <source>
        <dbReference type="ARBA" id="ARBA00023163"/>
    </source>
</evidence>
<dbReference type="InterPro" id="IPR012318">
    <property type="entry name" value="HTH_CRP"/>
</dbReference>
<dbReference type="PANTHER" id="PTHR24567">
    <property type="entry name" value="CRP FAMILY TRANSCRIPTIONAL REGULATORY PROTEIN"/>
    <property type="match status" value="1"/>
</dbReference>
<accession>A0A495V304</accession>
<dbReference type="InterPro" id="IPR050397">
    <property type="entry name" value="Env_Response_Regulators"/>
</dbReference>
<dbReference type="AlphaFoldDB" id="A0A495V304"/>
<dbReference type="InterPro" id="IPR036388">
    <property type="entry name" value="WH-like_DNA-bd_sf"/>
</dbReference>
<evidence type="ECO:0000313" key="7">
    <source>
        <dbReference type="Proteomes" id="UP000274556"/>
    </source>
</evidence>
<dbReference type="CDD" id="cd00038">
    <property type="entry name" value="CAP_ED"/>
    <property type="match status" value="1"/>
</dbReference>
<evidence type="ECO:0000256" key="1">
    <source>
        <dbReference type="ARBA" id="ARBA00023015"/>
    </source>
</evidence>
<dbReference type="SUPFAM" id="SSF46785">
    <property type="entry name" value="Winged helix' DNA-binding domain"/>
    <property type="match status" value="1"/>
</dbReference>
<proteinExistence type="predicted"/>
<dbReference type="SMART" id="SM00100">
    <property type="entry name" value="cNMP"/>
    <property type="match status" value="1"/>
</dbReference>
<dbReference type="Gene3D" id="2.60.120.10">
    <property type="entry name" value="Jelly Rolls"/>
    <property type="match status" value="1"/>
</dbReference>
<dbReference type="GO" id="GO:0003700">
    <property type="term" value="F:DNA-binding transcription factor activity"/>
    <property type="evidence" value="ECO:0007669"/>
    <property type="project" value="TreeGrafter"/>
</dbReference>
<name>A0A495V304_9GAMM</name>
<dbReference type="PROSITE" id="PS50042">
    <property type="entry name" value="CNMP_BINDING_3"/>
    <property type="match status" value="1"/>
</dbReference>
<keyword evidence="3" id="KW-0804">Transcription</keyword>
<dbReference type="InterPro" id="IPR036390">
    <property type="entry name" value="WH_DNA-bd_sf"/>
</dbReference>